<sequence length="463" mass="49970">MSLIKSISGIRGTIGGSVEEGLNPVNIAKFTAAYASLIRESSTVRSNKIVVGRDARISGPMVKNIVTGTLVAMGFNVVDIDLASTPTTEMAVIYEQADGGIIITASHNPKHWNALKLLNEKGEFLSDKEGKALIALAESDALNFSPVDEIGRIYRKDYTQKHIDDVVALPQVDVDAISRARLKVAVDCVNSVGAVIVPNLLEALGIRDILLIHGTPNGEFAHDPEPLPHNLTDISSVVVEEQAHVGFAVDPDADRLAVICEDGSMFGEENTLIAVADYLLDITPGQHTTVSNLSSSRGLRDVTLARGGQYYPANVGEVNVVAKMKEVGALIGGEGNGGVIFPALHYGRDAMVGIALFLTALAKRMLKPTQMREILPQYCMFKTKVQIDDCTDFSAMISKIRSHYPQATPTTTDGLKLDFETTWVQIRKSNTEPIVRIYSEAPTMKEAEAIAEEVKALFLKGDA</sequence>
<dbReference type="RefSeq" id="WP_036788813.1">
    <property type="nucleotide sequence ID" value="NZ_JQZV01000003.1"/>
</dbReference>
<dbReference type="SUPFAM" id="SSF55957">
    <property type="entry name" value="Phosphoglucomutase, C-terminal domain"/>
    <property type="match status" value="1"/>
</dbReference>
<name>A0ABR4XN77_9PORP</name>
<dbReference type="PANTHER" id="PTHR42946">
    <property type="entry name" value="PHOSPHOHEXOSE MUTASE"/>
    <property type="match status" value="1"/>
</dbReference>
<accession>A0ABR4XN77</accession>
<keyword evidence="6" id="KW-0413">Isomerase</keyword>
<dbReference type="InterPro" id="IPR005844">
    <property type="entry name" value="A-D-PHexomutase_a/b/a-I"/>
</dbReference>
<evidence type="ECO:0000259" key="9">
    <source>
        <dbReference type="Pfam" id="PF02878"/>
    </source>
</evidence>
<dbReference type="InterPro" id="IPR005846">
    <property type="entry name" value="A-D-PHexomutase_a/b/a-III"/>
</dbReference>
<feature type="domain" description="Alpha-D-phosphohexomutase C-terminal" evidence="8">
    <location>
        <begin position="411"/>
        <end position="455"/>
    </location>
</feature>
<keyword evidence="13" id="KW-1185">Reference proteome</keyword>
<evidence type="ECO:0000256" key="3">
    <source>
        <dbReference type="ARBA" id="ARBA00022553"/>
    </source>
</evidence>
<dbReference type="Pfam" id="PF02878">
    <property type="entry name" value="PGM_PMM_I"/>
    <property type="match status" value="1"/>
</dbReference>
<comment type="caution">
    <text evidence="12">The sequence shown here is derived from an EMBL/GenBank/DDBJ whole genome shotgun (WGS) entry which is preliminary data.</text>
</comment>
<protein>
    <submittedName>
        <fullName evidence="12">Phosphoglucosamine mutase</fullName>
    </submittedName>
</protein>
<dbReference type="PRINTS" id="PR00509">
    <property type="entry name" value="PGMPMM"/>
</dbReference>
<dbReference type="Proteomes" id="UP000030101">
    <property type="component" value="Unassembled WGS sequence"/>
</dbReference>
<dbReference type="InterPro" id="IPR036900">
    <property type="entry name" value="A-D-PHexomutase_C_sf"/>
</dbReference>
<evidence type="ECO:0000256" key="7">
    <source>
        <dbReference type="RuleBase" id="RU004326"/>
    </source>
</evidence>
<comment type="cofactor">
    <cofactor evidence="1">
        <name>Mg(2+)</name>
        <dbReference type="ChEBI" id="CHEBI:18420"/>
    </cofactor>
</comment>
<dbReference type="InterPro" id="IPR005845">
    <property type="entry name" value="A-D-PHexomutase_a/b/a-II"/>
</dbReference>
<keyword evidence="3" id="KW-0597">Phosphoprotein</keyword>
<dbReference type="SUPFAM" id="SSF53738">
    <property type="entry name" value="Phosphoglucomutase, first 3 domains"/>
    <property type="match status" value="3"/>
</dbReference>
<keyword evidence="5 7" id="KW-0460">Magnesium</keyword>
<dbReference type="Gene3D" id="3.30.310.50">
    <property type="entry name" value="Alpha-D-phosphohexomutase, C-terminal domain"/>
    <property type="match status" value="1"/>
</dbReference>
<dbReference type="InterPro" id="IPR005843">
    <property type="entry name" value="A-D-PHexomutase_C"/>
</dbReference>
<dbReference type="InterPro" id="IPR005841">
    <property type="entry name" value="Alpha-D-phosphohexomutase_SF"/>
</dbReference>
<evidence type="ECO:0000256" key="2">
    <source>
        <dbReference type="ARBA" id="ARBA00010231"/>
    </source>
</evidence>
<reference evidence="12 13" key="1">
    <citation type="submission" date="2014-08" db="EMBL/GenBank/DDBJ databases">
        <title>Porphyromonas canoris strain:OH2762 Genome sequencing.</title>
        <authorList>
            <person name="Wallis C."/>
            <person name="Deusch O."/>
            <person name="O'Flynn C."/>
            <person name="Davis I."/>
            <person name="Jospin G."/>
            <person name="Darling A.E."/>
            <person name="Coil D.A."/>
            <person name="Alexiev A."/>
            <person name="Horsfall A."/>
            <person name="Kirkwood N."/>
            <person name="Harris S."/>
            <person name="Eisen J.A."/>
        </authorList>
    </citation>
    <scope>NUCLEOTIDE SEQUENCE [LARGE SCALE GENOMIC DNA]</scope>
    <source>
        <strain evidence="13">COT-108 OH2762</strain>
    </source>
</reference>
<feature type="domain" description="Alpha-D-phosphohexomutase alpha/beta/alpha" evidence="9">
    <location>
        <begin position="8"/>
        <end position="139"/>
    </location>
</feature>
<evidence type="ECO:0000259" key="10">
    <source>
        <dbReference type="Pfam" id="PF02879"/>
    </source>
</evidence>
<evidence type="ECO:0000256" key="6">
    <source>
        <dbReference type="ARBA" id="ARBA00023235"/>
    </source>
</evidence>
<gene>
    <name evidence="12" type="ORF">HQ43_01650</name>
</gene>
<evidence type="ECO:0000259" key="8">
    <source>
        <dbReference type="Pfam" id="PF00408"/>
    </source>
</evidence>
<dbReference type="InterPro" id="IPR024086">
    <property type="entry name" value="GlmM_arc-type"/>
</dbReference>
<evidence type="ECO:0000256" key="1">
    <source>
        <dbReference type="ARBA" id="ARBA00001946"/>
    </source>
</evidence>
<dbReference type="Pfam" id="PF00408">
    <property type="entry name" value="PGM_PMM_IV"/>
    <property type="match status" value="1"/>
</dbReference>
<dbReference type="Gene3D" id="3.40.120.10">
    <property type="entry name" value="Alpha-D-Glucose-1,6-Bisphosphate, subunit A, domain 3"/>
    <property type="match status" value="3"/>
</dbReference>
<organism evidence="12 13">
    <name type="scientific">Porphyromonas canoris</name>
    <dbReference type="NCBI Taxonomy" id="36875"/>
    <lineage>
        <taxon>Bacteria</taxon>
        <taxon>Pseudomonadati</taxon>
        <taxon>Bacteroidota</taxon>
        <taxon>Bacteroidia</taxon>
        <taxon>Bacteroidales</taxon>
        <taxon>Porphyromonadaceae</taxon>
        <taxon>Porphyromonas</taxon>
    </lineage>
</organism>
<proteinExistence type="inferred from homology"/>
<comment type="similarity">
    <text evidence="2 7">Belongs to the phosphohexose mutase family.</text>
</comment>
<dbReference type="InterPro" id="IPR016066">
    <property type="entry name" value="A-D-PHexomutase_CS"/>
</dbReference>
<dbReference type="Pfam" id="PF02880">
    <property type="entry name" value="PGM_PMM_III"/>
    <property type="match status" value="1"/>
</dbReference>
<dbReference type="PROSITE" id="PS00710">
    <property type="entry name" value="PGM_PMM"/>
    <property type="match status" value="1"/>
</dbReference>
<dbReference type="InterPro" id="IPR050060">
    <property type="entry name" value="Phosphoglucosamine_mutase"/>
</dbReference>
<dbReference type="NCBIfam" id="TIGR03990">
    <property type="entry name" value="Arch_GlmM"/>
    <property type="match status" value="1"/>
</dbReference>
<feature type="domain" description="Alpha-D-phosphohexomutase alpha/beta/alpha" evidence="11">
    <location>
        <begin position="270"/>
        <end position="375"/>
    </location>
</feature>
<evidence type="ECO:0000259" key="11">
    <source>
        <dbReference type="Pfam" id="PF02880"/>
    </source>
</evidence>
<evidence type="ECO:0000256" key="5">
    <source>
        <dbReference type="ARBA" id="ARBA00022842"/>
    </source>
</evidence>
<dbReference type="Pfam" id="PF02879">
    <property type="entry name" value="PGM_PMM_II"/>
    <property type="match status" value="1"/>
</dbReference>
<dbReference type="EMBL" id="JQZV01000003">
    <property type="protein sequence ID" value="KGN93372.1"/>
    <property type="molecule type" value="Genomic_DNA"/>
</dbReference>
<keyword evidence="4 7" id="KW-0479">Metal-binding</keyword>
<evidence type="ECO:0000313" key="12">
    <source>
        <dbReference type="EMBL" id="KGN93372.1"/>
    </source>
</evidence>
<evidence type="ECO:0000256" key="4">
    <source>
        <dbReference type="ARBA" id="ARBA00022723"/>
    </source>
</evidence>
<feature type="domain" description="Alpha-D-phosphohexomutase alpha/beta/alpha" evidence="10">
    <location>
        <begin position="162"/>
        <end position="263"/>
    </location>
</feature>
<dbReference type="PANTHER" id="PTHR42946:SF1">
    <property type="entry name" value="PHOSPHOGLUCOMUTASE (ALPHA-D-GLUCOSE-1,6-BISPHOSPHATE-DEPENDENT)"/>
    <property type="match status" value="1"/>
</dbReference>
<dbReference type="InterPro" id="IPR016055">
    <property type="entry name" value="A-D-PHexomutase_a/b/a-I/II/III"/>
</dbReference>
<evidence type="ECO:0000313" key="13">
    <source>
        <dbReference type="Proteomes" id="UP000030101"/>
    </source>
</evidence>